<keyword evidence="4 8" id="KW-0812">Transmembrane</keyword>
<protein>
    <submittedName>
        <fullName evidence="9">ATPase</fullName>
    </submittedName>
</protein>
<dbReference type="EMBL" id="DYVY01000173">
    <property type="protein sequence ID" value="HJF95182.1"/>
    <property type="molecule type" value="Genomic_DNA"/>
</dbReference>
<dbReference type="InterPro" id="IPR002490">
    <property type="entry name" value="V-ATPase_116kDa_su"/>
</dbReference>
<dbReference type="GO" id="GO:0016471">
    <property type="term" value="C:vacuolar proton-transporting V-type ATPase complex"/>
    <property type="evidence" value="ECO:0007669"/>
    <property type="project" value="TreeGrafter"/>
</dbReference>
<comment type="subcellular location">
    <subcellularLocation>
        <location evidence="1">Membrane</location>
        <topology evidence="1">Multi-pass membrane protein</topology>
    </subcellularLocation>
</comment>
<feature type="transmembrane region" description="Helical" evidence="8">
    <location>
        <begin position="593"/>
        <end position="616"/>
    </location>
</feature>
<comment type="caution">
    <text evidence="9">The sequence shown here is derived from an EMBL/GenBank/DDBJ whole genome shotgun (WGS) entry which is preliminary data.</text>
</comment>
<feature type="transmembrane region" description="Helical" evidence="8">
    <location>
        <begin position="388"/>
        <end position="412"/>
    </location>
</feature>
<dbReference type="Gene3D" id="3.30.70.2170">
    <property type="match status" value="1"/>
</dbReference>
<keyword evidence="7 8" id="KW-0472">Membrane</keyword>
<dbReference type="Gene3D" id="1.20.1460.20">
    <property type="match status" value="1"/>
</dbReference>
<gene>
    <name evidence="9" type="ORF">K8V82_10415</name>
</gene>
<reference evidence="9" key="1">
    <citation type="journal article" date="2021" name="PeerJ">
        <title>Extensive microbial diversity within the chicken gut microbiome revealed by metagenomics and culture.</title>
        <authorList>
            <person name="Gilroy R."/>
            <person name="Ravi A."/>
            <person name="Getino M."/>
            <person name="Pursley I."/>
            <person name="Horton D.L."/>
            <person name="Alikhan N.F."/>
            <person name="Baker D."/>
            <person name="Gharbi K."/>
            <person name="Hall N."/>
            <person name="Watson M."/>
            <person name="Adriaenssens E.M."/>
            <person name="Foster-Nyarko E."/>
            <person name="Jarju S."/>
            <person name="Secka A."/>
            <person name="Antonio M."/>
            <person name="Oren A."/>
            <person name="Chaudhuri R.R."/>
            <person name="La Ragione R."/>
            <person name="Hildebrand F."/>
            <person name="Pallen M.J."/>
        </authorList>
    </citation>
    <scope>NUCLEOTIDE SEQUENCE</scope>
    <source>
        <strain evidence="9">ChiSjej5B23-16112</strain>
    </source>
</reference>
<name>A0A921I4N1_9FIRM</name>
<evidence type="ECO:0000256" key="2">
    <source>
        <dbReference type="ARBA" id="ARBA00009904"/>
    </source>
</evidence>
<feature type="transmembrane region" description="Helical" evidence="8">
    <location>
        <begin position="500"/>
        <end position="519"/>
    </location>
</feature>
<dbReference type="GO" id="GO:0051117">
    <property type="term" value="F:ATPase binding"/>
    <property type="evidence" value="ECO:0007669"/>
    <property type="project" value="TreeGrafter"/>
</dbReference>
<dbReference type="AlphaFoldDB" id="A0A921I4N1"/>
<dbReference type="GO" id="GO:0007035">
    <property type="term" value="P:vacuolar acidification"/>
    <property type="evidence" value="ECO:0007669"/>
    <property type="project" value="TreeGrafter"/>
</dbReference>
<dbReference type="PANTHER" id="PTHR11629">
    <property type="entry name" value="VACUOLAR PROTON ATPASES"/>
    <property type="match status" value="1"/>
</dbReference>
<accession>A0A921I4N1</accession>
<evidence type="ECO:0000313" key="9">
    <source>
        <dbReference type="EMBL" id="HJF95182.1"/>
    </source>
</evidence>
<comment type="similarity">
    <text evidence="2">Belongs to the V-ATPase 116 kDa subunit family.</text>
</comment>
<evidence type="ECO:0000256" key="5">
    <source>
        <dbReference type="ARBA" id="ARBA00022989"/>
    </source>
</evidence>
<evidence type="ECO:0000256" key="3">
    <source>
        <dbReference type="ARBA" id="ARBA00022448"/>
    </source>
</evidence>
<keyword evidence="5 8" id="KW-1133">Transmembrane helix</keyword>
<dbReference type="GO" id="GO:0046961">
    <property type="term" value="F:proton-transporting ATPase activity, rotational mechanism"/>
    <property type="evidence" value="ECO:0007669"/>
    <property type="project" value="InterPro"/>
</dbReference>
<feature type="transmembrane region" description="Helical" evidence="8">
    <location>
        <begin position="563"/>
        <end position="586"/>
    </location>
</feature>
<proteinExistence type="inferred from homology"/>
<evidence type="ECO:0000256" key="1">
    <source>
        <dbReference type="ARBA" id="ARBA00004141"/>
    </source>
</evidence>
<feature type="transmembrane region" description="Helical" evidence="8">
    <location>
        <begin position="432"/>
        <end position="460"/>
    </location>
</feature>
<organism evidence="9 10">
    <name type="scientific">Lachnoclostridium phocaeense</name>
    <dbReference type="NCBI Taxonomy" id="1871021"/>
    <lineage>
        <taxon>Bacteria</taxon>
        <taxon>Bacillati</taxon>
        <taxon>Bacillota</taxon>
        <taxon>Clostridia</taxon>
        <taxon>Lachnospirales</taxon>
        <taxon>Lachnospiraceae</taxon>
    </lineage>
</organism>
<evidence type="ECO:0000313" key="10">
    <source>
        <dbReference type="Proteomes" id="UP000769156"/>
    </source>
</evidence>
<dbReference type="Proteomes" id="UP000769156">
    <property type="component" value="Unassembled WGS sequence"/>
</dbReference>
<dbReference type="Gene3D" id="3.30.70.2750">
    <property type="match status" value="1"/>
</dbReference>
<evidence type="ECO:0000256" key="8">
    <source>
        <dbReference type="SAM" id="Phobius"/>
    </source>
</evidence>
<reference evidence="9" key="2">
    <citation type="submission" date="2021-09" db="EMBL/GenBank/DDBJ databases">
        <authorList>
            <person name="Gilroy R."/>
        </authorList>
    </citation>
    <scope>NUCLEOTIDE SEQUENCE</scope>
    <source>
        <strain evidence="9">ChiSjej5B23-16112</strain>
    </source>
</reference>
<evidence type="ECO:0000256" key="4">
    <source>
        <dbReference type="ARBA" id="ARBA00022692"/>
    </source>
</evidence>
<dbReference type="Pfam" id="PF01496">
    <property type="entry name" value="V_ATPase_I"/>
    <property type="match status" value="1"/>
</dbReference>
<evidence type="ECO:0000256" key="7">
    <source>
        <dbReference type="ARBA" id="ARBA00023136"/>
    </source>
</evidence>
<dbReference type="PANTHER" id="PTHR11629:SF63">
    <property type="entry name" value="V-TYPE PROTON ATPASE SUBUNIT A"/>
    <property type="match status" value="1"/>
</dbReference>
<feature type="transmembrane region" description="Helical" evidence="8">
    <location>
        <begin position="472"/>
        <end position="494"/>
    </location>
</feature>
<sequence>MIVKMKFINISGPRDDIDRVMDLYLSRYEIQLESALTELKTVENLRPFVEINPYRDALLKAQQYVSYLNEPEKIAPDTSMGLDDIFELIRATNEEYLTFQARKDVLKRKQDELQAKQKVIEPFRPMDGDLGRILSFRYITCRFGKLPAEQYQKMEKYLMNDLGAIFVKGQQDATSVYGAYFVSPGEAQKVDAVFRSLHFERIDIPAEYRGTPEQASRELAQQIYDIQKEMDDIDKEAAAMLGEKAPRLVAARDRLEELAHNFDVRKMAARVADKKEDYYILCGWMADDDVEKFMEESKDDDKIFIVVEDDHDSYFGEPPTKLENPKLFKPFEMFVRMYGLPAHGEMDPTVFVGITYSFIFGAMFGDVGQGLLLVIAGALIYHFKKAPLAGIIATAGIFSTIFGFMFGSVFGFEDIIEPLWLRPIDHMTTLPFVGKLNTVFIVAVAFGMALIIVAMILHIINALRDHDTAGAWFDANGVAGLVFYASVVAVIVLFMTGHGMPAGIVMAVMFGVPLLLILFREPLTNRIKKKAKKMEESKAMFFVEGFFELFETLLSYFSNTLSFVRIGAFAVSHAAMMEVVLMLAGAEAGSPNWAVIVLGNLFVCLMEGLVVGIQVLRLEYYEMFSRFYKGSGRAFDPYTKTKKNKNKGGA</sequence>
<dbReference type="GO" id="GO:0033179">
    <property type="term" value="C:proton-transporting V-type ATPase, V0 domain"/>
    <property type="evidence" value="ECO:0007669"/>
    <property type="project" value="InterPro"/>
</dbReference>
<keyword evidence="3" id="KW-0813">Transport</keyword>
<feature type="transmembrane region" description="Helical" evidence="8">
    <location>
        <begin position="356"/>
        <end position="381"/>
    </location>
</feature>
<evidence type="ECO:0000256" key="6">
    <source>
        <dbReference type="ARBA" id="ARBA00023065"/>
    </source>
</evidence>
<keyword evidence="6" id="KW-0406">Ion transport</keyword>